<dbReference type="EMBL" id="CAJVRL010000064">
    <property type="protein sequence ID" value="CAG8955522.1"/>
    <property type="molecule type" value="Genomic_DNA"/>
</dbReference>
<keyword evidence="7" id="KW-0256">Endoplasmic reticulum</keyword>
<name>A0A9N9PVE9_9HELO</name>
<dbReference type="FunFam" id="3.40.50.2000:FF:000168">
    <property type="entry name" value="Alpha-1,2-mannosyltransferase (Alg11), putative"/>
    <property type="match status" value="1"/>
</dbReference>
<dbReference type="PANTHER" id="PTHR11686:SF62">
    <property type="entry name" value="GLUTATHIONE HYDROLASE"/>
    <property type="match status" value="1"/>
</dbReference>
<comment type="caution">
    <text evidence="18">The sequence shown here is derived from an EMBL/GenBank/DDBJ whole genome shotgun (WGS) entry which is preliminary data.</text>
</comment>
<feature type="binding site" evidence="13">
    <location>
        <position position="968"/>
    </location>
    <ligand>
        <name>L-glutamate</name>
        <dbReference type="ChEBI" id="CHEBI:29985"/>
    </ligand>
</feature>
<evidence type="ECO:0000256" key="7">
    <source>
        <dbReference type="ARBA" id="ARBA00022824"/>
    </source>
</evidence>
<dbReference type="Pfam" id="PF00534">
    <property type="entry name" value="Glycos_transf_1"/>
    <property type="match status" value="1"/>
</dbReference>
<dbReference type="EC" id="2.3.2.2" evidence="14"/>
<dbReference type="GO" id="GO:0006751">
    <property type="term" value="P:glutathione catabolic process"/>
    <property type="evidence" value="ECO:0007669"/>
    <property type="project" value="UniProtKB-UniRule"/>
</dbReference>
<dbReference type="GO" id="GO:0005886">
    <property type="term" value="C:plasma membrane"/>
    <property type="evidence" value="ECO:0007669"/>
    <property type="project" value="TreeGrafter"/>
</dbReference>
<dbReference type="GO" id="GO:0004377">
    <property type="term" value="F:GDP-Man:Man(3)GlcNAc(2)-PP-Dol alpha-1,2-mannosyltransferase activity"/>
    <property type="evidence" value="ECO:0007669"/>
    <property type="project" value="UniProtKB-EC"/>
</dbReference>
<evidence type="ECO:0000256" key="6">
    <source>
        <dbReference type="ARBA" id="ARBA00022692"/>
    </source>
</evidence>
<evidence type="ECO:0000256" key="13">
    <source>
        <dbReference type="PIRSR" id="PIRSR600101-2"/>
    </source>
</evidence>
<organism evidence="18 19">
    <name type="scientific">Hymenoscyphus fraxineus</name>
    <dbReference type="NCBI Taxonomy" id="746836"/>
    <lineage>
        <taxon>Eukaryota</taxon>
        <taxon>Fungi</taxon>
        <taxon>Dikarya</taxon>
        <taxon>Ascomycota</taxon>
        <taxon>Pezizomycotina</taxon>
        <taxon>Leotiomycetes</taxon>
        <taxon>Helotiales</taxon>
        <taxon>Helotiaceae</taxon>
        <taxon>Hymenoscyphus</taxon>
    </lineage>
</organism>
<comment type="catalytic activity">
    <reaction evidence="14">
        <text>an N-terminal (5-L-glutamyl)-[peptide] + an alpha-amino acid = 5-L-glutamyl amino acid + an N-terminal L-alpha-aminoacyl-[peptide]</text>
        <dbReference type="Rhea" id="RHEA:23904"/>
        <dbReference type="Rhea" id="RHEA-COMP:9780"/>
        <dbReference type="Rhea" id="RHEA-COMP:9795"/>
        <dbReference type="ChEBI" id="CHEBI:77644"/>
        <dbReference type="ChEBI" id="CHEBI:78597"/>
        <dbReference type="ChEBI" id="CHEBI:78599"/>
        <dbReference type="ChEBI" id="CHEBI:78608"/>
        <dbReference type="EC" id="2.3.2.2"/>
    </reaction>
</comment>
<feature type="region of interest" description="Disordered" evidence="15">
    <location>
        <begin position="72"/>
        <end position="99"/>
    </location>
</feature>
<dbReference type="InterPro" id="IPR001296">
    <property type="entry name" value="Glyco_trans_1"/>
</dbReference>
<dbReference type="OrthoDB" id="2276068at2759"/>
<evidence type="ECO:0000256" key="8">
    <source>
        <dbReference type="ARBA" id="ARBA00022989"/>
    </source>
</evidence>
<dbReference type="PANTHER" id="PTHR11686">
    <property type="entry name" value="GAMMA GLUTAMYL TRANSPEPTIDASE"/>
    <property type="match status" value="1"/>
</dbReference>
<evidence type="ECO:0000256" key="10">
    <source>
        <dbReference type="ARBA" id="ARBA00045065"/>
    </source>
</evidence>
<dbReference type="InterPro" id="IPR031814">
    <property type="entry name" value="ALG11_N"/>
</dbReference>
<comment type="pathway">
    <text evidence="2">Protein modification; protein glycosylation.</text>
</comment>
<dbReference type="CDD" id="cd03806">
    <property type="entry name" value="GT4_ALG11-like"/>
    <property type="match status" value="1"/>
</dbReference>
<feature type="binding site" evidence="13">
    <location>
        <begin position="996"/>
        <end position="997"/>
    </location>
    <ligand>
        <name>L-glutamate</name>
        <dbReference type="ChEBI" id="CHEBI:29985"/>
    </ligand>
</feature>
<comment type="similarity">
    <text evidence="3">Belongs to the glycosyltransferase group 1 family. Glycosyltransferase 4 subfamily.</text>
</comment>
<keyword evidence="9" id="KW-0472">Membrane</keyword>
<feature type="binding site" evidence="13">
    <location>
        <position position="651"/>
    </location>
    <ligand>
        <name>L-glutamate</name>
        <dbReference type="ChEBI" id="CHEBI:29985"/>
    </ligand>
</feature>
<comment type="function">
    <text evidence="14">Cleaves the gamma-glutamyl peptide bond of glutathione and glutathione conjugates.</text>
</comment>
<dbReference type="FunFam" id="3.60.20.40:FF:000008">
    <property type="entry name" value="Gamma-glutamyltranspeptidase (Eurofung)"/>
    <property type="match status" value="1"/>
</dbReference>
<feature type="domain" description="Glycosyl transferase family 1" evidence="16">
    <location>
        <begin position="347"/>
        <end position="525"/>
    </location>
</feature>
<sequence>MAESCGLSDCHQHATFGLNPKSMATMLSVLGVLYFLGPAMVGRALSYYLTQKTAGRRAQILELMASEEKEYASKNGRRDSDEWDHVEAPSGASKGASPADRDWDGIVGFFHPFCNAGGGGERVLWAAIRATQQRWPKAKCIVYTGDHEVAKEEILDRVKTSFDIQLHSPTILFLYLTTRDWVLPSSWPVATLAGQSLGSLVLAWDAFSLLPPDIFVDTMGYAFALWLCKFLFKDVPTGAYVHYPIISSDMLGSLDADSPTGNFGVNAGKGAGWWGKGKKMYWRGFAWTYSLVGSSIDVVMTNSTWTQAHITTLWGPRRNALKKPAAVKLLPPVNVDSIEKNIHVTPESEKERQKALLYVGQFRPEKNHKLILSAFAEFMSTKTPATKGAKLILVGSVRDDADSKRVYELRLLANELQIKESVEFHLDVPFKGPGGLEDWLRVSSIGVNGMWNEHFGIGVVEYQAAGLICVVHNSGGPKLDIVTEIDGKPTGFHATTSTEFANGFEQALALPDKLAMRKRARQSAKRFTEEEFVKGWIPNMEQLVALRLEKHDPIWLSKRRTSLLTLGLALISGVRSAAAPEEDTHGAVASESHLCSEIGIDILKRGGNAADAMVATTLCVGVVSPQHSGIGGGGFMLVRGPDGVYESIDFRETAPAAAWEGMYEGNVEGSVWSGLASGVPGDVRGLEGLWGRYGKLPWRAICNPAVHVARYGFPVTEDLVRYMDAATHDGIDFFTEDPQWAIDFAPNGTRLGVGDILTRKRYANTLETIAKHGSKGFYEGDVAKYNVAALQAANGTMTLEDMKNYQISIRDPISISYRGYKLTSCGAPSGGSVALSILKIIEGYNLSNSEDWYLNTHRLNEAMRFSYAARAELGDPAFFSYMDDFEAEMLQPKTASDIRHRISDSQTHNISYYSPKHHFLPENHGTSHVVTTDDTGLSITLTSTVNLLFGSQLVVPETGVVMNNEMNDFSIPGVPNAFGFVPSPINYIRPHKRPLSSVSPIIVEHADGTPYLTIGAAGGSRIITATAQSVMYVLDRAMTLPEALKQPRIHDQLLPAVSVFEWAFDNRTVEELRGRGHNVTWVGPYLASVQGVRRLANGTFEAGSEPRQMNSGGLAC</sequence>
<comment type="catalytic activity">
    <reaction evidence="14">
        <text>an S-substituted glutathione + H2O = an S-substituted L-cysteinylglycine + L-glutamate</text>
        <dbReference type="Rhea" id="RHEA:59468"/>
        <dbReference type="ChEBI" id="CHEBI:15377"/>
        <dbReference type="ChEBI" id="CHEBI:29985"/>
        <dbReference type="ChEBI" id="CHEBI:90779"/>
        <dbReference type="ChEBI" id="CHEBI:143103"/>
        <dbReference type="EC" id="3.4.19.13"/>
    </reaction>
</comment>
<comment type="pathway">
    <text evidence="14">Sulfur metabolism; glutathione metabolism.</text>
</comment>
<dbReference type="FunFam" id="1.10.246.130:FF:000001">
    <property type="entry name" value="Gamma-glutamyltransferase 5 isoform 1"/>
    <property type="match status" value="1"/>
</dbReference>
<evidence type="ECO:0000313" key="19">
    <source>
        <dbReference type="Proteomes" id="UP000696280"/>
    </source>
</evidence>
<comment type="function">
    <text evidence="11">GDP-Man:Man(3)GlcNAc(2)-PP-Dol alpha-1,2-mannosyltransferase that operates in the biosynthetic pathway of dolichol-linked oligosaccharides, the glycan precursors employed in protein asparagine (N)-glycosylation. The assembly of dolichol-linked oligosaccharides begins on the cytosolic side of the endoplasmic reticulum membrane and finishes in its lumen. The sequential addition of sugars to dolichol pyrophosphate produces dolichol-linked oligosaccharides containing fourteen sugars, including two GlcNAcs, nine mannoses and three glucoses. Once assembled, the oligosaccharide is transferred from the lipid to nascent proteins by oligosaccharyltransferases. Catalyzes, on the cytoplasmic face of the endoplasmic reticulum, the addition of the fourth and fifth mannose residues to the dolichol-linked oligosaccharide chain, to produce Man(5)GlcNAc(2)-PP-dolichol core oligosaccharide.</text>
</comment>
<feature type="active site" description="Nucleophile" evidence="12">
    <location>
        <position position="926"/>
    </location>
</feature>
<protein>
    <recommendedName>
        <fullName evidence="14">Glutathione hydrolase</fullName>
        <ecNumber evidence="14">2.3.2.2</ecNumber>
        <ecNumber evidence="14">3.4.19.13</ecNumber>
    </recommendedName>
    <alternativeName>
        <fullName evidence="14">Gamma-glutamyltransferase</fullName>
    </alternativeName>
    <alternativeName>
        <fullName evidence="14">Gamma-glutamyltranspeptidase</fullName>
    </alternativeName>
</protein>
<keyword evidence="19" id="KW-1185">Reference proteome</keyword>
<keyword evidence="8" id="KW-1133">Transmembrane helix</keyword>
<keyword evidence="14" id="KW-0012">Acyltransferase</keyword>
<dbReference type="InterPro" id="IPR043138">
    <property type="entry name" value="GGT_lsub"/>
</dbReference>
<dbReference type="InterPro" id="IPR000101">
    <property type="entry name" value="GGT_peptidase"/>
</dbReference>
<feature type="binding site" evidence="13">
    <location>
        <position position="1019"/>
    </location>
    <ligand>
        <name>L-glutamate</name>
        <dbReference type="ChEBI" id="CHEBI:29985"/>
    </ligand>
</feature>
<dbReference type="GO" id="GO:0036374">
    <property type="term" value="F:glutathione hydrolase activity"/>
    <property type="evidence" value="ECO:0007669"/>
    <property type="project" value="UniProtKB-UniRule"/>
</dbReference>
<dbReference type="Pfam" id="PF15924">
    <property type="entry name" value="ALG11_N"/>
    <property type="match status" value="1"/>
</dbReference>
<feature type="compositionally biased region" description="Basic and acidic residues" evidence="15">
    <location>
        <begin position="72"/>
        <end position="87"/>
    </location>
</feature>
<evidence type="ECO:0000256" key="15">
    <source>
        <dbReference type="SAM" id="MobiDB-lite"/>
    </source>
</evidence>
<dbReference type="GO" id="GO:0103068">
    <property type="term" value="F:leukotriene C4 gamma-glutamyl transferase activity"/>
    <property type="evidence" value="ECO:0007669"/>
    <property type="project" value="UniProtKB-EC"/>
</dbReference>
<dbReference type="GO" id="GO:0005789">
    <property type="term" value="C:endoplasmic reticulum membrane"/>
    <property type="evidence" value="ECO:0007669"/>
    <property type="project" value="UniProtKB-SubCell"/>
</dbReference>
<dbReference type="PRINTS" id="PR01210">
    <property type="entry name" value="GGTRANSPTASE"/>
</dbReference>
<dbReference type="EC" id="3.4.19.13" evidence="14"/>
<keyword evidence="14" id="KW-0378">Hydrolase</keyword>
<dbReference type="SUPFAM" id="SSF53756">
    <property type="entry name" value="UDP-Glycosyltransferase/glycogen phosphorylase"/>
    <property type="match status" value="1"/>
</dbReference>
<evidence type="ECO:0000256" key="2">
    <source>
        <dbReference type="ARBA" id="ARBA00004922"/>
    </source>
</evidence>
<dbReference type="Gene3D" id="3.60.20.40">
    <property type="match status" value="1"/>
</dbReference>
<evidence type="ECO:0000256" key="14">
    <source>
        <dbReference type="RuleBase" id="RU368068"/>
    </source>
</evidence>
<evidence type="ECO:0000256" key="4">
    <source>
        <dbReference type="ARBA" id="ARBA00022676"/>
    </source>
</evidence>
<dbReference type="Gene3D" id="1.10.246.130">
    <property type="match status" value="1"/>
</dbReference>
<comment type="subcellular location">
    <subcellularLocation>
        <location evidence="1">Endoplasmic reticulum membrane</location>
        <topology evidence="1">Single-pass membrane protein</topology>
    </subcellularLocation>
</comment>
<dbReference type="Pfam" id="PF01019">
    <property type="entry name" value="G_glu_transpept"/>
    <property type="match status" value="1"/>
</dbReference>
<evidence type="ECO:0000256" key="12">
    <source>
        <dbReference type="PIRSR" id="PIRSR600101-1"/>
    </source>
</evidence>
<dbReference type="Proteomes" id="UP000696280">
    <property type="component" value="Unassembled WGS sequence"/>
</dbReference>
<comment type="catalytic activity">
    <reaction evidence="14">
        <text>glutathione + H2O = L-cysteinylglycine + L-glutamate</text>
        <dbReference type="Rhea" id="RHEA:28807"/>
        <dbReference type="ChEBI" id="CHEBI:15377"/>
        <dbReference type="ChEBI" id="CHEBI:29985"/>
        <dbReference type="ChEBI" id="CHEBI:57925"/>
        <dbReference type="ChEBI" id="CHEBI:61694"/>
        <dbReference type="EC" id="3.4.19.13"/>
    </reaction>
</comment>
<keyword evidence="6" id="KW-0812">Transmembrane</keyword>
<evidence type="ECO:0000259" key="17">
    <source>
        <dbReference type="Pfam" id="PF15924"/>
    </source>
</evidence>
<dbReference type="Gene3D" id="3.40.50.2000">
    <property type="entry name" value="Glycogen Phosphorylase B"/>
    <property type="match status" value="1"/>
</dbReference>
<dbReference type="InterPro" id="IPR043137">
    <property type="entry name" value="GGT_ssub_C"/>
</dbReference>
<proteinExistence type="inferred from homology"/>
<feature type="compositionally biased region" description="Low complexity" evidence="15">
    <location>
        <begin position="88"/>
        <end position="98"/>
    </location>
</feature>
<reference evidence="18" key="1">
    <citation type="submission" date="2021-07" db="EMBL/GenBank/DDBJ databases">
        <authorList>
            <person name="Durling M."/>
        </authorList>
    </citation>
    <scope>NUCLEOTIDE SEQUENCE</scope>
</reference>
<dbReference type="AlphaFoldDB" id="A0A9N9PVE9"/>
<dbReference type="SUPFAM" id="SSF56235">
    <property type="entry name" value="N-terminal nucleophile aminohydrolases (Ntn hydrolases)"/>
    <property type="match status" value="1"/>
</dbReference>
<evidence type="ECO:0000256" key="11">
    <source>
        <dbReference type="ARBA" id="ARBA00056799"/>
    </source>
</evidence>
<comment type="catalytic activity">
    <reaction evidence="10">
        <text>an alpha-D-Man-(1-&gt;3)-[alpha-D-Man-(1-&gt;6)]-beta-D-Man-(1-&gt;4)-beta-D-GlcNAc-(1-&gt;4)-alpha-D-GlcNAc-diphospho-di-trans,poly-cis-dolichol + 2 GDP-alpha-D-mannose = an alpha-D-Man-(1-&gt;2)-alpha-D-Man-(1-&gt;2)-alpha-D-Man-(1-&gt;3)-[alpha-D-Man-(1-&gt;6)]-beta-D-Man-(1-&gt;4)-beta-D-GlcNAc-(1-&gt;4)-alpha-D-GlcNAc-diphospho-di-trans,poly-cis-dolichol + 2 GDP + 2 H(+)</text>
        <dbReference type="Rhea" id="RHEA:29523"/>
        <dbReference type="Rhea" id="RHEA-COMP:19515"/>
        <dbReference type="Rhea" id="RHEA-COMP:19516"/>
        <dbReference type="ChEBI" id="CHEBI:15378"/>
        <dbReference type="ChEBI" id="CHEBI:57527"/>
        <dbReference type="ChEBI" id="CHEBI:58189"/>
        <dbReference type="ChEBI" id="CHEBI:132511"/>
        <dbReference type="ChEBI" id="CHEBI:132515"/>
        <dbReference type="EC" id="2.4.1.131"/>
    </reaction>
    <physiologicalReaction direction="left-to-right" evidence="10">
        <dbReference type="Rhea" id="RHEA:29524"/>
    </physiologicalReaction>
</comment>
<feature type="binding site" evidence="13">
    <location>
        <begin position="944"/>
        <end position="946"/>
    </location>
    <ligand>
        <name>L-glutamate</name>
        <dbReference type="ChEBI" id="CHEBI:29985"/>
    </ligand>
</feature>
<accession>A0A9N9PVE9</accession>
<evidence type="ECO:0000256" key="5">
    <source>
        <dbReference type="ARBA" id="ARBA00022679"/>
    </source>
</evidence>
<evidence type="ECO:0000259" key="16">
    <source>
        <dbReference type="Pfam" id="PF00534"/>
    </source>
</evidence>
<dbReference type="InterPro" id="IPR038013">
    <property type="entry name" value="ALG11"/>
</dbReference>
<dbReference type="InterPro" id="IPR029055">
    <property type="entry name" value="Ntn_hydrolases_N"/>
</dbReference>
<feature type="domain" description="ALG11 mannosyltransferase N-terminal" evidence="17">
    <location>
        <begin position="106"/>
        <end position="314"/>
    </location>
</feature>
<keyword evidence="5 14" id="KW-0808">Transferase</keyword>
<keyword evidence="4" id="KW-0328">Glycosyltransferase</keyword>
<evidence type="ECO:0000313" key="18">
    <source>
        <dbReference type="EMBL" id="CAG8955522.1"/>
    </source>
</evidence>
<evidence type="ECO:0000256" key="3">
    <source>
        <dbReference type="ARBA" id="ARBA00009481"/>
    </source>
</evidence>
<evidence type="ECO:0000256" key="1">
    <source>
        <dbReference type="ARBA" id="ARBA00004389"/>
    </source>
</evidence>
<gene>
    <name evidence="18" type="ORF">HYFRA_00009475</name>
</gene>
<dbReference type="NCBIfam" id="TIGR00066">
    <property type="entry name" value="g_glut_trans"/>
    <property type="match status" value="1"/>
</dbReference>
<evidence type="ECO:0000256" key="9">
    <source>
        <dbReference type="ARBA" id="ARBA00023136"/>
    </source>
</evidence>